<dbReference type="Gene3D" id="1.20.1250.20">
    <property type="entry name" value="MFS general substrate transporter like domains"/>
    <property type="match status" value="1"/>
</dbReference>
<feature type="region of interest" description="Disordered" evidence="3">
    <location>
        <begin position="1"/>
        <end position="77"/>
    </location>
</feature>
<dbReference type="InterPro" id="IPR036259">
    <property type="entry name" value="MFS_trans_sf"/>
</dbReference>
<dbReference type="EMBL" id="JAUTXT010000003">
    <property type="protein sequence ID" value="KAK3679044.1"/>
    <property type="molecule type" value="Genomic_DNA"/>
</dbReference>
<feature type="transmembrane region" description="Helical" evidence="4">
    <location>
        <begin position="309"/>
        <end position="332"/>
    </location>
</feature>
<comment type="subcellular location">
    <subcellularLocation>
        <location evidence="1">Membrane</location>
        <topology evidence="1">Multi-pass membrane protein</topology>
    </subcellularLocation>
</comment>
<accession>A0AAE0WWC2</accession>
<dbReference type="Proteomes" id="UP001274830">
    <property type="component" value="Unassembled WGS sequence"/>
</dbReference>
<proteinExistence type="inferred from homology"/>
<evidence type="ECO:0000313" key="5">
    <source>
        <dbReference type="EMBL" id="KAK3679044.1"/>
    </source>
</evidence>
<feature type="transmembrane region" description="Helical" evidence="4">
    <location>
        <begin position="460"/>
        <end position="478"/>
    </location>
</feature>
<dbReference type="InterPro" id="IPR011701">
    <property type="entry name" value="MFS"/>
</dbReference>
<feature type="transmembrane region" description="Helical" evidence="4">
    <location>
        <begin position="619"/>
        <end position="643"/>
    </location>
</feature>
<organism evidence="5 6">
    <name type="scientific">Recurvomyces mirabilis</name>
    <dbReference type="NCBI Taxonomy" id="574656"/>
    <lineage>
        <taxon>Eukaryota</taxon>
        <taxon>Fungi</taxon>
        <taxon>Dikarya</taxon>
        <taxon>Ascomycota</taxon>
        <taxon>Pezizomycotina</taxon>
        <taxon>Dothideomycetes</taxon>
        <taxon>Dothideomycetidae</taxon>
        <taxon>Mycosphaerellales</taxon>
        <taxon>Teratosphaeriaceae</taxon>
        <taxon>Recurvomyces</taxon>
    </lineage>
</organism>
<sequence length="652" mass="69877">MAANKKDSWHLGLPDWSPNELHSISEGSRSQGRAGNPSSTAAALHNRTSPFEDVSLDHENNNKTSDLAQSTVTAPPPTRMAIENSLYSIPESFVTAAPSFHQPRPPQRPRSAAVQALQSSLSKISLTPNDIAYPVSLLRSGTTEDLTRAERLLGLRRHSDPKPKEDIFALPAITSKDISTSTGSLPRYNFEVPGSARQAEPLNGRTAWLHALTGALVVFNCWGLANAFGLFQAYYERYYLAHTNNANPSAISWIGSTQLALVFGLGVPVGRLVDKGYFRLVFHSGSIITVLGIFCTAWCRALWSLWLVQGLITGLGMGMVFCSGIVVLMTWFDERKLGAAMGLSAAGSCIGGIVYIVLARKFLLSHGFPTTMRILGGVAAIALVPPNLIFRVRGQRHRSSRGNNRQNEPTKPYALTWRTFTSKPYLLAAGGIFFAFLGIYFGFVYIVLFASTQLHLSDTGATNLLIYMLAANLPGRFLPALISDRCIGPLNTIIPSIFLSAACVGLWISLGEGPGARGALTVVACFYGFVSAGVQVLYAPTVYAFCLEPTVLSGTAKSSTPPTTASTASDRERVEIAMDRIGVKAGGIFTCIGLACLVGTPIGGALVQYRQDRGLARPYLAAQGFAMGCLVLGGALLLASRVARVGWGGRRA</sequence>
<reference evidence="5" key="1">
    <citation type="submission" date="2023-07" db="EMBL/GenBank/DDBJ databases">
        <title>Black Yeasts Isolated from many extreme environments.</title>
        <authorList>
            <person name="Coleine C."/>
            <person name="Stajich J.E."/>
            <person name="Selbmann L."/>
        </authorList>
    </citation>
    <scope>NUCLEOTIDE SEQUENCE</scope>
    <source>
        <strain evidence="5">CCFEE 5485</strain>
    </source>
</reference>
<keyword evidence="6" id="KW-1185">Reference proteome</keyword>
<feature type="transmembrane region" description="Helical" evidence="4">
    <location>
        <begin position="280"/>
        <end position="303"/>
    </location>
</feature>
<feature type="transmembrane region" description="Helical" evidence="4">
    <location>
        <begin position="207"/>
        <end position="231"/>
    </location>
</feature>
<evidence type="ECO:0000313" key="6">
    <source>
        <dbReference type="Proteomes" id="UP001274830"/>
    </source>
</evidence>
<dbReference type="PANTHER" id="PTHR11360">
    <property type="entry name" value="MONOCARBOXYLATE TRANSPORTER"/>
    <property type="match status" value="1"/>
</dbReference>
<comment type="caution">
    <text evidence="5">The sequence shown here is derived from an EMBL/GenBank/DDBJ whole genome shotgun (WGS) entry which is preliminary data.</text>
</comment>
<feature type="transmembrane region" description="Helical" evidence="4">
    <location>
        <begin position="516"/>
        <end position="538"/>
    </location>
</feature>
<feature type="transmembrane region" description="Helical" evidence="4">
    <location>
        <begin position="339"/>
        <end position="358"/>
    </location>
</feature>
<dbReference type="Pfam" id="PF07690">
    <property type="entry name" value="MFS_1"/>
    <property type="match status" value="1"/>
</dbReference>
<dbReference type="InterPro" id="IPR050327">
    <property type="entry name" value="Proton-linked_MCT"/>
</dbReference>
<dbReference type="PANTHER" id="PTHR11360:SF130">
    <property type="entry name" value="MAJOR FACILITATOR SUPERFAMILY (MFS) PROFILE DOMAIN-CONTAINING PROTEIN-RELATED"/>
    <property type="match status" value="1"/>
</dbReference>
<name>A0AAE0WWC2_9PEZI</name>
<comment type="similarity">
    <text evidence="2">Belongs to the major facilitator superfamily. Monocarboxylate porter (TC 2.A.1.13) family.</text>
</comment>
<feature type="compositionally biased region" description="Polar residues" evidence="3">
    <location>
        <begin position="62"/>
        <end position="73"/>
    </location>
</feature>
<dbReference type="SUPFAM" id="SSF103473">
    <property type="entry name" value="MFS general substrate transporter"/>
    <property type="match status" value="1"/>
</dbReference>
<evidence type="ECO:0000256" key="3">
    <source>
        <dbReference type="SAM" id="MobiDB-lite"/>
    </source>
</evidence>
<evidence type="ECO:0000256" key="1">
    <source>
        <dbReference type="ARBA" id="ARBA00004141"/>
    </source>
</evidence>
<feature type="transmembrane region" description="Helical" evidence="4">
    <location>
        <begin position="490"/>
        <end position="510"/>
    </location>
</feature>
<keyword evidence="4" id="KW-0812">Transmembrane</keyword>
<keyword evidence="4" id="KW-0472">Membrane</keyword>
<evidence type="ECO:0000256" key="2">
    <source>
        <dbReference type="ARBA" id="ARBA00006727"/>
    </source>
</evidence>
<dbReference type="AlphaFoldDB" id="A0AAE0WWC2"/>
<evidence type="ECO:0000256" key="4">
    <source>
        <dbReference type="SAM" id="Phobius"/>
    </source>
</evidence>
<dbReference type="GO" id="GO:0022857">
    <property type="term" value="F:transmembrane transporter activity"/>
    <property type="evidence" value="ECO:0007669"/>
    <property type="project" value="InterPro"/>
</dbReference>
<feature type="transmembrane region" description="Helical" evidence="4">
    <location>
        <begin position="425"/>
        <end position="448"/>
    </location>
</feature>
<dbReference type="GO" id="GO:0016020">
    <property type="term" value="C:membrane"/>
    <property type="evidence" value="ECO:0007669"/>
    <property type="project" value="UniProtKB-SubCell"/>
</dbReference>
<feature type="transmembrane region" description="Helical" evidence="4">
    <location>
        <begin position="370"/>
        <end position="390"/>
    </location>
</feature>
<gene>
    <name evidence="5" type="ORF">LTR78_001497</name>
</gene>
<protein>
    <submittedName>
        <fullName evidence="5">Uncharacterized protein</fullName>
    </submittedName>
</protein>
<feature type="transmembrane region" description="Helical" evidence="4">
    <location>
        <begin position="251"/>
        <end position="273"/>
    </location>
</feature>
<feature type="compositionally biased region" description="Polar residues" evidence="3">
    <location>
        <begin position="20"/>
        <end position="49"/>
    </location>
</feature>
<keyword evidence="4" id="KW-1133">Transmembrane helix</keyword>
<feature type="transmembrane region" description="Helical" evidence="4">
    <location>
        <begin position="581"/>
        <end position="607"/>
    </location>
</feature>